<dbReference type="GO" id="GO:0003712">
    <property type="term" value="F:transcription coregulator activity"/>
    <property type="evidence" value="ECO:0007669"/>
    <property type="project" value="InterPro"/>
</dbReference>
<comment type="function">
    <text evidence="8">Component of the Mediator complex, a coactivator involved in the regulated transcription of nearly all RNA polymerase II-dependent genes. Mediator functions as a bridge to convey information from gene-specific regulatory proteins to the basal RNA polymerase II transcription machinery.</text>
</comment>
<keyword evidence="5 8" id="KW-0010">Activator</keyword>
<dbReference type="PANTHER" id="PTHR21428">
    <property type="entry name" value="MEDIATOR OF RNA POLYMERASE II TRANSCRIPTION SUBUNIT 7"/>
    <property type="match status" value="1"/>
</dbReference>
<gene>
    <name evidence="10" type="ORF">BDZ90DRAFT_173639</name>
</gene>
<evidence type="ECO:0000256" key="7">
    <source>
        <dbReference type="ARBA" id="ARBA00023242"/>
    </source>
</evidence>
<comment type="similarity">
    <text evidence="2 8">Belongs to the Mediator complex subunit 7 family.</text>
</comment>
<dbReference type="Gene3D" id="6.10.140.200">
    <property type="match status" value="1"/>
</dbReference>
<dbReference type="GeneID" id="37025537"/>
<dbReference type="SUPFAM" id="SSF140718">
    <property type="entry name" value="Mediator hinge subcomplex-like"/>
    <property type="match status" value="1"/>
</dbReference>
<dbReference type="RefSeq" id="XP_025362481.1">
    <property type="nucleotide sequence ID" value="XM_025503714.1"/>
</dbReference>
<keyword evidence="7 8" id="KW-0539">Nucleus</keyword>
<dbReference type="EMBL" id="KZ819667">
    <property type="protein sequence ID" value="PWN27869.1"/>
    <property type="molecule type" value="Genomic_DNA"/>
</dbReference>
<dbReference type="GO" id="GO:0006357">
    <property type="term" value="P:regulation of transcription by RNA polymerase II"/>
    <property type="evidence" value="ECO:0007669"/>
    <property type="project" value="InterPro"/>
</dbReference>
<feature type="region of interest" description="Disordered" evidence="9">
    <location>
        <begin position="227"/>
        <end position="262"/>
    </location>
</feature>
<evidence type="ECO:0000256" key="5">
    <source>
        <dbReference type="ARBA" id="ARBA00023159"/>
    </source>
</evidence>
<evidence type="ECO:0000256" key="8">
    <source>
        <dbReference type="RuleBase" id="RU364060"/>
    </source>
</evidence>
<evidence type="ECO:0000256" key="3">
    <source>
        <dbReference type="ARBA" id="ARBA00020631"/>
    </source>
</evidence>
<evidence type="ECO:0000313" key="10">
    <source>
        <dbReference type="EMBL" id="PWN27869.1"/>
    </source>
</evidence>
<feature type="compositionally biased region" description="Low complexity" evidence="9">
    <location>
        <begin position="238"/>
        <end position="253"/>
    </location>
</feature>
<organism evidence="10 11">
    <name type="scientific">Jaminaea rosea</name>
    <dbReference type="NCBI Taxonomy" id="1569628"/>
    <lineage>
        <taxon>Eukaryota</taxon>
        <taxon>Fungi</taxon>
        <taxon>Dikarya</taxon>
        <taxon>Basidiomycota</taxon>
        <taxon>Ustilaginomycotina</taxon>
        <taxon>Exobasidiomycetes</taxon>
        <taxon>Microstromatales</taxon>
        <taxon>Microstromatales incertae sedis</taxon>
        <taxon>Jaminaea</taxon>
    </lineage>
</organism>
<evidence type="ECO:0000256" key="6">
    <source>
        <dbReference type="ARBA" id="ARBA00023163"/>
    </source>
</evidence>
<feature type="region of interest" description="Disordered" evidence="9">
    <location>
        <begin position="56"/>
        <end position="80"/>
    </location>
</feature>
<dbReference type="OrthoDB" id="10253553at2759"/>
<dbReference type="AlphaFoldDB" id="A0A316URD2"/>
<keyword evidence="4 8" id="KW-0805">Transcription regulation</keyword>
<feature type="region of interest" description="Disordered" evidence="9">
    <location>
        <begin position="1"/>
        <end position="25"/>
    </location>
</feature>
<protein>
    <recommendedName>
        <fullName evidence="3 8">Mediator of RNA polymerase II transcription subunit 7</fullName>
    </recommendedName>
</protein>
<dbReference type="InterPro" id="IPR009244">
    <property type="entry name" value="Mediatior_Med7"/>
</dbReference>
<dbReference type="PANTHER" id="PTHR21428:SF11">
    <property type="entry name" value="MEDIATOR OF RNA POLYMERASE II TRANSCRIPTION SUBUNIT 7"/>
    <property type="match status" value="1"/>
</dbReference>
<dbReference type="GO" id="GO:0016592">
    <property type="term" value="C:mediator complex"/>
    <property type="evidence" value="ECO:0007669"/>
    <property type="project" value="InterPro"/>
</dbReference>
<comment type="subcellular location">
    <subcellularLocation>
        <location evidence="1 8">Nucleus</location>
    </subcellularLocation>
</comment>
<comment type="subunit">
    <text evidence="8">Component of the Mediator complex.</text>
</comment>
<feature type="region of interest" description="Disordered" evidence="9">
    <location>
        <begin position="333"/>
        <end position="354"/>
    </location>
</feature>
<evidence type="ECO:0000256" key="9">
    <source>
        <dbReference type="SAM" id="MobiDB-lite"/>
    </source>
</evidence>
<sequence>MDDVNDNNDAGPSSPQYPPLTSASLFPPPPATHIHYTPVNLWLHGVLNEHWEEEALQDEEQEGDDDTSATSKSSSTSPRMKLQRRLLLLHALDALSDPSTPSHITSQYTPSSLRSYILSLPLDLKLELDPPDLNVITGIAQGYHLYGQWWPVPARLPGLEEAGVQRLYADDDAEPGADRDSEGRVDRRPTLLMLLRSFLVTYLKLLSLLQYPPSFYSLRTFASKELGGRGEEEEEGHAGPNGNDTNGEVPEGVPGEEEWHTTSSAQWAHLRTLVLNFQEVLNRSRPSQAARNLERVMEGQVRERREETRRVREKCEEVRRMITRWEGQGHVCMTGKGEAENGTGMGMELDTEER</sequence>
<evidence type="ECO:0000256" key="2">
    <source>
        <dbReference type="ARBA" id="ARBA00009994"/>
    </source>
</evidence>
<evidence type="ECO:0000313" key="11">
    <source>
        <dbReference type="Proteomes" id="UP000245884"/>
    </source>
</evidence>
<evidence type="ECO:0000256" key="1">
    <source>
        <dbReference type="ARBA" id="ARBA00004123"/>
    </source>
</evidence>
<feature type="compositionally biased region" description="Acidic residues" evidence="9">
    <location>
        <begin position="56"/>
        <end position="67"/>
    </location>
</feature>
<feature type="compositionally biased region" description="Low complexity" evidence="9">
    <location>
        <begin position="68"/>
        <end position="77"/>
    </location>
</feature>
<keyword evidence="11" id="KW-1185">Reference proteome</keyword>
<dbReference type="Pfam" id="PF05983">
    <property type="entry name" value="Med7"/>
    <property type="match status" value="1"/>
</dbReference>
<dbReference type="InterPro" id="IPR044888">
    <property type="entry name" value="Mediatior_Med7_sf"/>
</dbReference>
<keyword evidence="6 8" id="KW-0804">Transcription</keyword>
<dbReference type="Proteomes" id="UP000245884">
    <property type="component" value="Unassembled WGS sequence"/>
</dbReference>
<feature type="compositionally biased region" description="Polar residues" evidence="9">
    <location>
        <begin position="7"/>
        <end position="24"/>
    </location>
</feature>
<dbReference type="STRING" id="1569628.A0A316URD2"/>
<reference evidence="10 11" key="1">
    <citation type="journal article" date="2018" name="Mol. Biol. Evol.">
        <title>Broad Genomic Sampling Reveals a Smut Pathogenic Ancestry of the Fungal Clade Ustilaginomycotina.</title>
        <authorList>
            <person name="Kijpornyongpan T."/>
            <person name="Mondo S.J."/>
            <person name="Barry K."/>
            <person name="Sandor L."/>
            <person name="Lee J."/>
            <person name="Lipzen A."/>
            <person name="Pangilinan J."/>
            <person name="LaButti K."/>
            <person name="Hainaut M."/>
            <person name="Henrissat B."/>
            <person name="Grigoriev I.V."/>
            <person name="Spatafora J.W."/>
            <person name="Aime M.C."/>
        </authorList>
    </citation>
    <scope>NUCLEOTIDE SEQUENCE [LARGE SCALE GENOMIC DNA]</scope>
    <source>
        <strain evidence="10 11">MCA 5214</strain>
    </source>
</reference>
<dbReference type="GO" id="GO:0070847">
    <property type="term" value="C:core mediator complex"/>
    <property type="evidence" value="ECO:0007669"/>
    <property type="project" value="TreeGrafter"/>
</dbReference>
<name>A0A316URD2_9BASI</name>
<dbReference type="InterPro" id="IPR037212">
    <property type="entry name" value="Med7/Med21-like"/>
</dbReference>
<proteinExistence type="inferred from homology"/>
<evidence type="ECO:0000256" key="4">
    <source>
        <dbReference type="ARBA" id="ARBA00023015"/>
    </source>
</evidence>
<accession>A0A316URD2</accession>